<dbReference type="InterPro" id="IPR038161">
    <property type="entry name" value="VirB9/CagX/TrbG_C_sf"/>
</dbReference>
<evidence type="ECO:0000256" key="1">
    <source>
        <dbReference type="SAM" id="Phobius"/>
    </source>
</evidence>
<sequence length="356" mass="40583">MNIFNQEGAAILEFWAVVTVVLTLGYFANSNIEIKRKTPEETIKIKPIVKYVEKNPVSYALENTSVPAYKTVPVHNAHRFQTPKRFKSSQNVIRKVNRTAHIKPFVSNKDNLLGYKGACMKYPFSSKVFHVDVKYPVATYFSLPVGVSIISASFIANTAATGFSSNILNGKKIVSGSPPNEQEHIIIQPVGYDSHDAQILVFTSAGTLNIMLHVVKKKQDEPMYCVEWVLPPPEPVIKKRSRTITVDSNYNINGNWEEWESCNWLPEVWNDGRQTFIKYKEIMRDREHPVLFGLYKTSFFQFTKKTQVKSSFDSESLTQIVDGVPKELVLAMGKKELMIKRLKFEIVEVGQNENRL</sequence>
<dbReference type="EMBL" id="ATBP01000235">
    <property type="protein sequence ID" value="ETR71690.1"/>
    <property type="molecule type" value="Genomic_DNA"/>
</dbReference>
<reference evidence="3" key="1">
    <citation type="submission" date="2012-11" db="EMBL/GenBank/DDBJ databases">
        <authorList>
            <person name="Lucero-Rivera Y.E."/>
            <person name="Tovar-Ramirez D."/>
        </authorList>
    </citation>
    <scope>NUCLEOTIDE SEQUENCE [LARGE SCALE GENOMIC DNA]</scope>
    <source>
        <strain evidence="3">Araruama</strain>
    </source>
</reference>
<keyword evidence="1" id="KW-0812">Transmembrane</keyword>
<dbReference type="Proteomes" id="UP000189670">
    <property type="component" value="Unassembled WGS sequence"/>
</dbReference>
<keyword evidence="1" id="KW-1133">Transmembrane helix</keyword>
<feature type="transmembrane region" description="Helical" evidence="1">
    <location>
        <begin position="12"/>
        <end position="29"/>
    </location>
</feature>
<proteinExistence type="predicted"/>
<protein>
    <submittedName>
        <fullName evidence="2">Uncharacterized protein</fullName>
    </submittedName>
</protein>
<dbReference type="Pfam" id="PF03524">
    <property type="entry name" value="CagX"/>
    <property type="match status" value="1"/>
</dbReference>
<dbReference type="Gene3D" id="2.60.40.2500">
    <property type="match status" value="1"/>
</dbReference>
<name>A0A1V1PA41_9BACT</name>
<evidence type="ECO:0000313" key="2">
    <source>
        <dbReference type="EMBL" id="ETR71690.1"/>
    </source>
</evidence>
<accession>A0A1V1PA41</accession>
<comment type="caution">
    <text evidence="2">The sequence shown here is derived from an EMBL/GenBank/DDBJ whole genome shotgun (WGS) entry which is preliminary data.</text>
</comment>
<organism evidence="2 3">
    <name type="scientific">Candidatus Magnetoglobus multicellularis str. Araruama</name>
    <dbReference type="NCBI Taxonomy" id="890399"/>
    <lineage>
        <taxon>Bacteria</taxon>
        <taxon>Pseudomonadati</taxon>
        <taxon>Thermodesulfobacteriota</taxon>
        <taxon>Desulfobacteria</taxon>
        <taxon>Desulfobacterales</taxon>
        <taxon>Desulfobacteraceae</taxon>
        <taxon>Candidatus Magnetoglobus</taxon>
    </lineage>
</organism>
<dbReference type="AlphaFoldDB" id="A0A1V1PA41"/>
<keyword evidence="1" id="KW-0472">Membrane</keyword>
<evidence type="ECO:0000313" key="3">
    <source>
        <dbReference type="Proteomes" id="UP000189670"/>
    </source>
</evidence>
<gene>
    <name evidence="2" type="ORF">OMM_02302</name>
</gene>
<dbReference type="InterPro" id="IPR010258">
    <property type="entry name" value="Conjugal_tfr_TrbG/VirB9/CagX"/>
</dbReference>